<gene>
    <name evidence="2" type="ORF">B296_00001633</name>
</gene>
<feature type="region of interest" description="Disordered" evidence="1">
    <location>
        <begin position="54"/>
        <end position="84"/>
    </location>
</feature>
<dbReference type="EMBL" id="AMZH03000470">
    <property type="protein sequence ID" value="RRT83582.1"/>
    <property type="molecule type" value="Genomic_DNA"/>
</dbReference>
<dbReference type="Proteomes" id="UP000287651">
    <property type="component" value="Unassembled WGS sequence"/>
</dbReference>
<name>A0A427B530_ENSVE</name>
<comment type="caution">
    <text evidence="2">The sequence shown here is derived from an EMBL/GenBank/DDBJ whole genome shotgun (WGS) entry which is preliminary data.</text>
</comment>
<evidence type="ECO:0000313" key="2">
    <source>
        <dbReference type="EMBL" id="RRT83582.1"/>
    </source>
</evidence>
<evidence type="ECO:0000313" key="3">
    <source>
        <dbReference type="Proteomes" id="UP000287651"/>
    </source>
</evidence>
<accession>A0A427B530</accession>
<reference evidence="2 3" key="1">
    <citation type="journal article" date="2014" name="Agronomy (Basel)">
        <title>A Draft Genome Sequence for Ensete ventricosum, the Drought-Tolerant Tree Against Hunger.</title>
        <authorList>
            <person name="Harrison J."/>
            <person name="Moore K.A."/>
            <person name="Paszkiewicz K."/>
            <person name="Jones T."/>
            <person name="Grant M."/>
            <person name="Ambacheew D."/>
            <person name="Muzemil S."/>
            <person name="Studholme D.J."/>
        </authorList>
    </citation>
    <scope>NUCLEOTIDE SEQUENCE [LARGE SCALE GENOMIC DNA]</scope>
</reference>
<sequence>MLCTRKLRIVAKRGNAEPPSTNGTNVRQREEGRKQIRIMEYANVRRNPYTALVRKRGRSPSPETGRCGVAEDPSGRQSRFRIRD</sequence>
<proteinExistence type="predicted"/>
<organism evidence="2 3">
    <name type="scientific">Ensete ventricosum</name>
    <name type="common">Abyssinian banana</name>
    <name type="synonym">Musa ensete</name>
    <dbReference type="NCBI Taxonomy" id="4639"/>
    <lineage>
        <taxon>Eukaryota</taxon>
        <taxon>Viridiplantae</taxon>
        <taxon>Streptophyta</taxon>
        <taxon>Embryophyta</taxon>
        <taxon>Tracheophyta</taxon>
        <taxon>Spermatophyta</taxon>
        <taxon>Magnoliopsida</taxon>
        <taxon>Liliopsida</taxon>
        <taxon>Zingiberales</taxon>
        <taxon>Musaceae</taxon>
        <taxon>Ensete</taxon>
    </lineage>
</organism>
<dbReference type="AlphaFoldDB" id="A0A427B530"/>
<protein>
    <submittedName>
        <fullName evidence="2">Uncharacterized protein</fullName>
    </submittedName>
</protein>
<evidence type="ECO:0000256" key="1">
    <source>
        <dbReference type="SAM" id="MobiDB-lite"/>
    </source>
</evidence>